<dbReference type="InterPro" id="IPR036249">
    <property type="entry name" value="Thioredoxin-like_sf"/>
</dbReference>
<feature type="domain" description="Thioredoxin" evidence="6">
    <location>
        <begin position="41"/>
        <end position="206"/>
    </location>
</feature>
<evidence type="ECO:0000256" key="3">
    <source>
        <dbReference type="PIRSR" id="PIRSR603782-1"/>
    </source>
</evidence>
<dbReference type="Proteomes" id="UP000319812">
    <property type="component" value="Unassembled WGS sequence"/>
</dbReference>
<proteinExistence type="inferred from homology"/>
<dbReference type="PROSITE" id="PS51352">
    <property type="entry name" value="THIOREDOXIN_2"/>
    <property type="match status" value="1"/>
</dbReference>
<dbReference type="PANTHER" id="PTHR12151">
    <property type="entry name" value="ELECTRON TRANSPORT PROTIN SCO1/SENC FAMILY MEMBER"/>
    <property type="match status" value="1"/>
</dbReference>
<protein>
    <submittedName>
        <fullName evidence="7">Photosynthetic protein synthase I</fullName>
    </submittedName>
</protein>
<organism evidence="7 8">
    <name type="scientific">Halomonas halmophila</name>
    <dbReference type="NCBI Taxonomy" id="252"/>
    <lineage>
        <taxon>Bacteria</taxon>
        <taxon>Pseudomonadati</taxon>
        <taxon>Pseudomonadota</taxon>
        <taxon>Gammaproteobacteria</taxon>
        <taxon>Oceanospirillales</taxon>
        <taxon>Halomonadaceae</taxon>
        <taxon>Halomonas</taxon>
    </lineage>
</organism>
<sequence>MVFPVFAPPDRAGRHSVWRLVTLLFVMLMMAGCVDRNWETNDITDVMPDMAFQLVDENGRQVTAEDYIGKPTFMFFGFTHCPDVCPTTLAKLSAAIKQLDEEQRDDVRVLFVSVDPGRDTPQVMKQYTEAFGPQFIGLTGKRKQIDALTNRYRVTYEYGEKDEQGNYSVTHSSSVFAFNRQGEARFMASDFDSIESIVGDLEYLLKHG</sequence>
<dbReference type="PANTHER" id="PTHR12151:SF25">
    <property type="entry name" value="LINALOOL DEHYDRATASE_ISOMERASE DOMAIN-CONTAINING PROTEIN"/>
    <property type="match status" value="1"/>
</dbReference>
<reference evidence="7 8" key="1">
    <citation type="submission" date="2019-06" db="EMBL/GenBank/DDBJ databases">
        <title>Whole genome shotgun sequence of Halomonas halmophila NBRC 15537.</title>
        <authorList>
            <person name="Hosoyama A."/>
            <person name="Uohara A."/>
            <person name="Ohji S."/>
            <person name="Ichikawa N."/>
        </authorList>
    </citation>
    <scope>NUCLEOTIDE SEQUENCE [LARGE SCALE GENOMIC DNA]</scope>
    <source>
        <strain evidence="7 8">NBRC 15537</strain>
    </source>
</reference>
<dbReference type="SUPFAM" id="SSF52833">
    <property type="entry name" value="Thioredoxin-like"/>
    <property type="match status" value="1"/>
</dbReference>
<dbReference type="CDD" id="cd02968">
    <property type="entry name" value="SCO"/>
    <property type="match status" value="1"/>
</dbReference>
<evidence type="ECO:0000256" key="2">
    <source>
        <dbReference type="ARBA" id="ARBA00023008"/>
    </source>
</evidence>
<keyword evidence="8" id="KW-1185">Reference proteome</keyword>
<evidence type="ECO:0000256" key="5">
    <source>
        <dbReference type="SAM" id="Phobius"/>
    </source>
</evidence>
<evidence type="ECO:0000259" key="6">
    <source>
        <dbReference type="PROSITE" id="PS51352"/>
    </source>
</evidence>
<dbReference type="InterPro" id="IPR013766">
    <property type="entry name" value="Thioredoxin_domain"/>
</dbReference>
<dbReference type="EMBL" id="BJOC01000022">
    <property type="protein sequence ID" value="GED22777.1"/>
    <property type="molecule type" value="Genomic_DNA"/>
</dbReference>
<dbReference type="InterPro" id="IPR003782">
    <property type="entry name" value="SCO1/SenC"/>
</dbReference>
<comment type="caution">
    <text evidence="7">The sequence shown here is derived from an EMBL/GenBank/DDBJ whole genome shotgun (WGS) entry which is preliminary data.</text>
</comment>
<feature type="disulfide bond" description="Redox-active" evidence="4">
    <location>
        <begin position="81"/>
        <end position="85"/>
    </location>
</feature>
<keyword evidence="4" id="KW-1015">Disulfide bond</keyword>
<evidence type="ECO:0000313" key="7">
    <source>
        <dbReference type="EMBL" id="GED22777.1"/>
    </source>
</evidence>
<dbReference type="GO" id="GO:0046872">
    <property type="term" value="F:metal ion binding"/>
    <property type="evidence" value="ECO:0007669"/>
    <property type="project" value="UniProtKB-KW"/>
</dbReference>
<name>A0A4Y4F012_9GAMM</name>
<evidence type="ECO:0000256" key="1">
    <source>
        <dbReference type="ARBA" id="ARBA00010996"/>
    </source>
</evidence>
<dbReference type="RefSeq" id="WP_246053860.1">
    <property type="nucleotide sequence ID" value="NZ_BJOC01000022.1"/>
</dbReference>
<feature type="binding site" evidence="3">
    <location>
        <position position="171"/>
    </location>
    <ligand>
        <name>Cu cation</name>
        <dbReference type="ChEBI" id="CHEBI:23378"/>
    </ligand>
</feature>
<gene>
    <name evidence="7" type="ORF">HHA01_17540</name>
</gene>
<feature type="binding site" evidence="3">
    <location>
        <position position="81"/>
    </location>
    <ligand>
        <name>Cu cation</name>
        <dbReference type="ChEBI" id="CHEBI:23378"/>
    </ligand>
</feature>
<dbReference type="Pfam" id="PF02630">
    <property type="entry name" value="SCO1-SenC"/>
    <property type="match status" value="1"/>
</dbReference>
<feature type="transmembrane region" description="Helical" evidence="5">
    <location>
        <begin position="16"/>
        <end position="34"/>
    </location>
</feature>
<dbReference type="Gene3D" id="3.40.30.10">
    <property type="entry name" value="Glutaredoxin"/>
    <property type="match status" value="1"/>
</dbReference>
<comment type="similarity">
    <text evidence="1">Belongs to the SCO1/2 family.</text>
</comment>
<evidence type="ECO:0000313" key="8">
    <source>
        <dbReference type="Proteomes" id="UP000319812"/>
    </source>
</evidence>
<dbReference type="AlphaFoldDB" id="A0A4Y4F012"/>
<feature type="binding site" evidence="3">
    <location>
        <position position="85"/>
    </location>
    <ligand>
        <name>Cu cation</name>
        <dbReference type="ChEBI" id="CHEBI:23378"/>
    </ligand>
</feature>
<keyword evidence="5" id="KW-0812">Transmembrane</keyword>
<accession>A0A4Y4F012</accession>
<keyword evidence="5" id="KW-0472">Membrane</keyword>
<dbReference type="FunFam" id="3.40.30.10:FF:000013">
    <property type="entry name" value="Blast:Protein SCO1 homolog, mitochondrial"/>
    <property type="match status" value="1"/>
</dbReference>
<evidence type="ECO:0000256" key="4">
    <source>
        <dbReference type="PIRSR" id="PIRSR603782-2"/>
    </source>
</evidence>
<keyword evidence="2 3" id="KW-0186">Copper</keyword>
<keyword evidence="5" id="KW-1133">Transmembrane helix</keyword>
<keyword evidence="3" id="KW-0479">Metal-binding</keyword>